<dbReference type="GO" id="GO:1990052">
    <property type="term" value="P:ER to chloroplast lipid transport"/>
    <property type="evidence" value="ECO:0007669"/>
    <property type="project" value="InterPro"/>
</dbReference>
<evidence type="ECO:0000256" key="1">
    <source>
        <dbReference type="SAM" id="Phobius"/>
    </source>
</evidence>
<organism evidence="2 3">
    <name type="scientific">Dovyalis caffra</name>
    <dbReference type="NCBI Taxonomy" id="77055"/>
    <lineage>
        <taxon>Eukaryota</taxon>
        <taxon>Viridiplantae</taxon>
        <taxon>Streptophyta</taxon>
        <taxon>Embryophyta</taxon>
        <taxon>Tracheophyta</taxon>
        <taxon>Spermatophyta</taxon>
        <taxon>Magnoliopsida</taxon>
        <taxon>eudicotyledons</taxon>
        <taxon>Gunneridae</taxon>
        <taxon>Pentapetalae</taxon>
        <taxon>rosids</taxon>
        <taxon>fabids</taxon>
        <taxon>Malpighiales</taxon>
        <taxon>Salicaceae</taxon>
        <taxon>Flacourtieae</taxon>
        <taxon>Dovyalis</taxon>
    </lineage>
</organism>
<evidence type="ECO:0000313" key="2">
    <source>
        <dbReference type="EMBL" id="CAK7347708.1"/>
    </source>
</evidence>
<dbReference type="Proteomes" id="UP001314170">
    <property type="component" value="Unassembled WGS sequence"/>
</dbReference>
<dbReference type="EMBL" id="CAWUPB010001173">
    <property type="protein sequence ID" value="CAK7347708.1"/>
    <property type="molecule type" value="Genomic_DNA"/>
</dbReference>
<dbReference type="PANTHER" id="PTHR34954">
    <property type="entry name" value="EXPRESSED PROTEIN"/>
    <property type="match status" value="1"/>
</dbReference>
<keyword evidence="1" id="KW-0472">Membrane</keyword>
<dbReference type="GO" id="GO:0070300">
    <property type="term" value="F:phosphatidic acid binding"/>
    <property type="evidence" value="ECO:0007669"/>
    <property type="project" value="InterPro"/>
</dbReference>
<dbReference type="InterPro" id="IPR044160">
    <property type="entry name" value="TGD4-like"/>
</dbReference>
<dbReference type="GO" id="GO:0009941">
    <property type="term" value="C:chloroplast envelope"/>
    <property type="evidence" value="ECO:0007669"/>
    <property type="project" value="TreeGrafter"/>
</dbReference>
<dbReference type="PANTHER" id="PTHR34954:SF3">
    <property type="entry name" value="EXPRESSED PROTEIN"/>
    <property type="match status" value="1"/>
</dbReference>
<name>A0AAV1SBS5_9ROSI</name>
<reference evidence="2 3" key="1">
    <citation type="submission" date="2024-01" db="EMBL/GenBank/DDBJ databases">
        <authorList>
            <person name="Waweru B."/>
        </authorList>
    </citation>
    <scope>NUCLEOTIDE SEQUENCE [LARGE SCALE GENOMIC DNA]</scope>
</reference>
<comment type="caution">
    <text evidence="2">The sequence shown here is derived from an EMBL/GenBank/DDBJ whole genome shotgun (WGS) entry which is preliminary data.</text>
</comment>
<dbReference type="GO" id="GO:0034196">
    <property type="term" value="P:acylglycerol transport"/>
    <property type="evidence" value="ECO:0007669"/>
    <property type="project" value="InterPro"/>
</dbReference>
<accession>A0AAV1SBS5</accession>
<proteinExistence type="predicted"/>
<keyword evidence="3" id="KW-1185">Reference proteome</keyword>
<sequence length="159" mass="17896">MANLRTAMDSAFWDQPISSSQTLEGCAFSVPGDPFPLEATRASKDDRIPQLSLLRNGFPLGIIPSYSPTSTKDLGSFSLHSHFLKLTTSNYWLGLIGQFRLKKLISSVKGEFTNADEFEWPPFKDVAKHVIDKTPYSLGLFSNFLVFFIFCVAKHRKAW</sequence>
<keyword evidence="1" id="KW-1133">Transmembrane helix</keyword>
<feature type="transmembrane region" description="Helical" evidence="1">
    <location>
        <begin position="136"/>
        <end position="153"/>
    </location>
</feature>
<protein>
    <submittedName>
        <fullName evidence="2">Uncharacterized protein</fullName>
    </submittedName>
</protein>
<keyword evidence="1" id="KW-0812">Transmembrane</keyword>
<gene>
    <name evidence="2" type="ORF">DCAF_LOCUS20396</name>
</gene>
<dbReference type="AlphaFoldDB" id="A0AAV1SBS5"/>
<evidence type="ECO:0000313" key="3">
    <source>
        <dbReference type="Proteomes" id="UP001314170"/>
    </source>
</evidence>